<dbReference type="AlphaFoldDB" id="A0AAU8BRK5"/>
<name>A0AAU8BRK5_9VIBR</name>
<organism evidence="2">
    <name type="scientific">Vibrio chaetopteri</name>
    <dbReference type="NCBI Taxonomy" id="3016528"/>
    <lineage>
        <taxon>Bacteria</taxon>
        <taxon>Pseudomonadati</taxon>
        <taxon>Pseudomonadota</taxon>
        <taxon>Gammaproteobacteria</taxon>
        <taxon>Vibrionales</taxon>
        <taxon>Vibrionaceae</taxon>
        <taxon>Vibrio</taxon>
    </lineage>
</organism>
<keyword evidence="1" id="KW-0732">Signal</keyword>
<proteinExistence type="predicted"/>
<reference evidence="2" key="1">
    <citation type="submission" date="2023-01" db="EMBL/GenBank/DDBJ databases">
        <title>Vibrio sp. CB1-14 genome sequencing.</title>
        <authorList>
            <person name="Otstavnykh N."/>
            <person name="Isaeva M."/>
            <person name="Meleshko D."/>
        </authorList>
    </citation>
    <scope>NUCLEOTIDE SEQUENCE</scope>
    <source>
        <strain evidence="2">CB1-14</strain>
    </source>
</reference>
<gene>
    <name evidence="2" type="ORF">PG915_17970</name>
</gene>
<evidence type="ECO:0008006" key="3">
    <source>
        <dbReference type="Google" id="ProtNLM"/>
    </source>
</evidence>
<evidence type="ECO:0000313" key="2">
    <source>
        <dbReference type="EMBL" id="XCD18645.2"/>
    </source>
</evidence>
<accession>A0AAU8BRK5</accession>
<dbReference type="KEGG" id="vck:PG915_17970"/>
<dbReference type="RefSeq" id="WP_367357788.1">
    <property type="nucleotide sequence ID" value="NZ_CP115921.1"/>
</dbReference>
<dbReference type="EMBL" id="CP115921">
    <property type="protein sequence ID" value="XCD18645.2"/>
    <property type="molecule type" value="Genomic_DNA"/>
</dbReference>
<protein>
    <recommendedName>
        <fullName evidence="3">Lipoprotein</fullName>
    </recommendedName>
</protein>
<evidence type="ECO:0000256" key="1">
    <source>
        <dbReference type="SAM" id="SignalP"/>
    </source>
</evidence>
<sequence>MTGISLGKVAVFIACYFCSNVASANEVMEQALANSVRQAPLTAVVSRVSVVRVDSGESGWDEYEYNAEVLELINGESPKDIRYSVYVEAGDDVTLDKAPILLSLCSDGETFYSPGVGTIFPASQSLINLARIYALDNTNLSEVTFDICK</sequence>
<feature type="signal peptide" evidence="1">
    <location>
        <begin position="1"/>
        <end position="24"/>
    </location>
</feature>
<feature type="chain" id="PRO_5044224663" description="Lipoprotein" evidence="1">
    <location>
        <begin position="25"/>
        <end position="149"/>
    </location>
</feature>